<reference evidence="3" key="1">
    <citation type="submission" date="2017-02" db="UniProtKB">
        <authorList>
            <consortium name="WormBaseParasite"/>
        </authorList>
    </citation>
    <scope>IDENTIFICATION</scope>
</reference>
<dbReference type="Proteomes" id="UP000276776">
    <property type="component" value="Unassembled WGS sequence"/>
</dbReference>
<name>A0A0N5DC50_THECL</name>
<dbReference type="EMBL" id="UYYF01005330">
    <property type="protein sequence ID" value="VDN08468.1"/>
    <property type="molecule type" value="Genomic_DNA"/>
</dbReference>
<accession>A0A0N5DC50</accession>
<evidence type="ECO:0000313" key="1">
    <source>
        <dbReference type="EMBL" id="VDN08468.1"/>
    </source>
</evidence>
<evidence type="ECO:0000313" key="2">
    <source>
        <dbReference type="Proteomes" id="UP000276776"/>
    </source>
</evidence>
<keyword evidence="2" id="KW-1185">Reference proteome</keyword>
<reference evidence="1 2" key="2">
    <citation type="submission" date="2018-11" db="EMBL/GenBank/DDBJ databases">
        <authorList>
            <consortium name="Pathogen Informatics"/>
        </authorList>
    </citation>
    <scope>NUCLEOTIDE SEQUENCE [LARGE SCALE GENOMIC DNA]</scope>
</reference>
<gene>
    <name evidence="1" type="ORF">TCLT_LOCUS10751</name>
</gene>
<evidence type="ECO:0000313" key="3">
    <source>
        <dbReference type="WBParaSite" id="TCLT_0001076901-mRNA-1"/>
    </source>
</evidence>
<dbReference type="AlphaFoldDB" id="A0A0N5DC50"/>
<dbReference type="WBParaSite" id="TCLT_0001076901-mRNA-1">
    <property type="protein sequence ID" value="TCLT_0001076901-mRNA-1"/>
    <property type="gene ID" value="TCLT_0001076901"/>
</dbReference>
<sequence>MLLQHPNQDVFRSYQASIEMHLYTCLILKLVSKTSIHIHGLSDISLVDPHVHLLRYTNRKEIDGFVLNCAAAIKLALAHYQLKLVTKLRYAFNEVRV</sequence>
<organism evidence="3">
    <name type="scientific">Thelazia callipaeda</name>
    <name type="common">Oriental eyeworm</name>
    <name type="synonym">Parasitic nematode</name>
    <dbReference type="NCBI Taxonomy" id="103827"/>
    <lineage>
        <taxon>Eukaryota</taxon>
        <taxon>Metazoa</taxon>
        <taxon>Ecdysozoa</taxon>
        <taxon>Nematoda</taxon>
        <taxon>Chromadorea</taxon>
        <taxon>Rhabditida</taxon>
        <taxon>Spirurina</taxon>
        <taxon>Spiruromorpha</taxon>
        <taxon>Thelazioidea</taxon>
        <taxon>Thelaziidae</taxon>
        <taxon>Thelazia</taxon>
    </lineage>
</organism>
<proteinExistence type="predicted"/>
<protein>
    <submittedName>
        <fullName evidence="3">FERM domain-containing protein</fullName>
    </submittedName>
</protein>
<dbReference type="OrthoDB" id="413313at2759"/>